<feature type="non-terminal residue" evidence="1">
    <location>
        <position position="60"/>
    </location>
</feature>
<proteinExistence type="predicted"/>
<sequence length="60" mass="6977">MMNLSLVHVVIISREQIGQTQPYKFSVSHGLDTFVTDVLKLFNLHHCQAHQKLFFECFIS</sequence>
<dbReference type="AlphaFoldDB" id="A0A0B6XWI5"/>
<reference evidence="1" key="1">
    <citation type="submission" date="2014-12" db="EMBL/GenBank/DDBJ databases">
        <title>Insight into the proteome of Arion vulgaris.</title>
        <authorList>
            <person name="Aradska J."/>
            <person name="Bulat T."/>
            <person name="Smidak R."/>
            <person name="Sarate P."/>
            <person name="Gangsoo J."/>
            <person name="Sialana F."/>
            <person name="Bilban M."/>
            <person name="Lubec G."/>
        </authorList>
    </citation>
    <scope>NUCLEOTIDE SEQUENCE</scope>
    <source>
        <tissue evidence="1">Skin</tissue>
    </source>
</reference>
<accession>A0A0B6XWI5</accession>
<protein>
    <submittedName>
        <fullName evidence="1">Uncharacterized protein</fullName>
    </submittedName>
</protein>
<gene>
    <name evidence="1" type="primary">ORF2528</name>
</gene>
<organism evidence="1">
    <name type="scientific">Arion vulgaris</name>
    <dbReference type="NCBI Taxonomy" id="1028688"/>
    <lineage>
        <taxon>Eukaryota</taxon>
        <taxon>Metazoa</taxon>
        <taxon>Spiralia</taxon>
        <taxon>Lophotrochozoa</taxon>
        <taxon>Mollusca</taxon>
        <taxon>Gastropoda</taxon>
        <taxon>Heterobranchia</taxon>
        <taxon>Euthyneura</taxon>
        <taxon>Panpulmonata</taxon>
        <taxon>Eupulmonata</taxon>
        <taxon>Stylommatophora</taxon>
        <taxon>Helicina</taxon>
        <taxon>Arionoidea</taxon>
        <taxon>Arionidae</taxon>
        <taxon>Arion</taxon>
    </lineage>
</organism>
<dbReference type="EMBL" id="HACG01001016">
    <property type="protein sequence ID" value="CEK47881.1"/>
    <property type="molecule type" value="Transcribed_RNA"/>
</dbReference>
<name>A0A0B6XWI5_9EUPU</name>
<evidence type="ECO:0000313" key="1">
    <source>
        <dbReference type="EMBL" id="CEK47881.1"/>
    </source>
</evidence>